<feature type="region of interest" description="Disordered" evidence="1">
    <location>
        <begin position="763"/>
        <end position="785"/>
    </location>
</feature>
<feature type="compositionally biased region" description="Polar residues" evidence="1">
    <location>
        <begin position="879"/>
        <end position="899"/>
    </location>
</feature>
<feature type="region of interest" description="Disordered" evidence="1">
    <location>
        <begin position="1823"/>
        <end position="1842"/>
    </location>
</feature>
<feature type="region of interest" description="Disordered" evidence="1">
    <location>
        <begin position="849"/>
        <end position="993"/>
    </location>
</feature>
<name>A0A1R0H7C0_9FUNG</name>
<feature type="region of interest" description="Disordered" evidence="1">
    <location>
        <begin position="1974"/>
        <end position="2011"/>
    </location>
</feature>
<feature type="compositionally biased region" description="Polar residues" evidence="1">
    <location>
        <begin position="855"/>
        <end position="867"/>
    </location>
</feature>
<feature type="compositionally biased region" description="Polar residues" evidence="1">
    <location>
        <begin position="407"/>
        <end position="421"/>
    </location>
</feature>
<dbReference type="OrthoDB" id="5637735at2759"/>
<feature type="compositionally biased region" description="Polar residues" evidence="1">
    <location>
        <begin position="569"/>
        <end position="599"/>
    </location>
</feature>
<feature type="compositionally biased region" description="Low complexity" evidence="1">
    <location>
        <begin position="346"/>
        <end position="363"/>
    </location>
</feature>
<organism evidence="2 3">
    <name type="scientific">Smittium mucronatum</name>
    <dbReference type="NCBI Taxonomy" id="133383"/>
    <lineage>
        <taxon>Eukaryota</taxon>
        <taxon>Fungi</taxon>
        <taxon>Fungi incertae sedis</taxon>
        <taxon>Zoopagomycota</taxon>
        <taxon>Kickxellomycotina</taxon>
        <taxon>Harpellomycetes</taxon>
        <taxon>Harpellales</taxon>
        <taxon>Legeriomycetaceae</taxon>
        <taxon>Smittium</taxon>
    </lineage>
</organism>
<feature type="region of interest" description="Disordered" evidence="1">
    <location>
        <begin position="1623"/>
        <end position="1654"/>
    </location>
</feature>
<feature type="region of interest" description="Disordered" evidence="1">
    <location>
        <begin position="704"/>
        <end position="748"/>
    </location>
</feature>
<evidence type="ECO:0000256" key="1">
    <source>
        <dbReference type="SAM" id="MobiDB-lite"/>
    </source>
</evidence>
<feature type="region of interest" description="Disordered" evidence="1">
    <location>
        <begin position="655"/>
        <end position="678"/>
    </location>
</feature>
<feature type="compositionally biased region" description="Polar residues" evidence="1">
    <location>
        <begin position="1674"/>
        <end position="1683"/>
    </location>
</feature>
<feature type="region of interest" description="Disordered" evidence="1">
    <location>
        <begin position="1664"/>
        <end position="1683"/>
    </location>
</feature>
<feature type="compositionally biased region" description="Basic and acidic residues" evidence="1">
    <location>
        <begin position="1633"/>
        <end position="1646"/>
    </location>
</feature>
<feature type="compositionally biased region" description="Polar residues" evidence="1">
    <location>
        <begin position="1353"/>
        <end position="1366"/>
    </location>
</feature>
<keyword evidence="3" id="KW-1185">Reference proteome</keyword>
<feature type="compositionally biased region" description="Polar residues" evidence="1">
    <location>
        <begin position="433"/>
        <end position="446"/>
    </location>
</feature>
<feature type="compositionally biased region" description="Polar residues" evidence="1">
    <location>
        <begin position="182"/>
        <end position="204"/>
    </location>
</feature>
<evidence type="ECO:0000313" key="3">
    <source>
        <dbReference type="Proteomes" id="UP000187455"/>
    </source>
</evidence>
<feature type="compositionally biased region" description="Polar residues" evidence="1">
    <location>
        <begin position="763"/>
        <end position="783"/>
    </location>
</feature>
<evidence type="ECO:0000313" key="2">
    <source>
        <dbReference type="EMBL" id="OLY84988.1"/>
    </source>
</evidence>
<comment type="caution">
    <text evidence="2">The sequence shown here is derived from an EMBL/GenBank/DDBJ whole genome shotgun (WGS) entry which is preliminary data.</text>
</comment>
<feature type="compositionally biased region" description="Basic and acidic residues" evidence="1">
    <location>
        <begin position="715"/>
        <end position="724"/>
    </location>
</feature>
<feature type="compositionally biased region" description="Polar residues" evidence="1">
    <location>
        <begin position="606"/>
        <end position="625"/>
    </location>
</feature>
<sequence>MLASDAIITPKITSPNTNFPTSEHSSKDHRYHPYNRSLSPKRFVFSPQDEQPSSIHTKSTNFISPPIEKIPESLNPITVLNYPPDNLFPLAPKYEFEQQPKKNNRLLFFSKIKNMVQKRKFVDYKSKLPPNDTYNPPSVDLPITQNLQNSISLPSSSRYPAPLGNTNSPESQVLSPNPGFLKSSSEKPSTVSMNLSDGTGSTSPRHFYLGPFNQPPDFISTKIPSPEKKSFFSKIPLSKFRSNSSTNKISIDSLISPLFKPKNKELPNLSNYRKHTKPADFPEPTLDQDRKFIPKLSLSANFEYSPSAPNEDFIYSNDQRFGSIKPRRPSDPYSRFRYDIETSSTSNDSISLKSNDSSSNNLKMLPVNPESPKINPNLPNPPPHKNNLPPSNINSIINIYENLYNSQTSKNSKSKVSTQKSMQDDDSSIIGHPQNTDATPSSSQYKEINPINLGKSKFQPSGSPSYRAKGSEHNPPSSLDSNFLASQKRAYSESLNLNNYLTSEKTELTPNKHPQRYSIDQAITKSSSTSKSSRISGSFKEIAKIFTFSNNSRFSIINSNKPKPKKPLQPTNSRDNQPTPINTGPELSSTILNSENNNGKVIGRYHSSNSQNLDSPETNVYNGHDNSNFSSFNNQFDLEKTKKIYSDYLNSALKISTPPPLNNESPDTRPNISDFPNTKNLEKVYSYPQTLSVVDSSLFGTFRSSNSKNSAYSDTKPHPNKDESSEPYSQSSGTSNSQPSQTQPISISNSYPLHSTILAANDSSPQAYSSLPGPEQNSPSLENSPYYRKMDQELNEKVLQKKKSIPILVTTTNDHQQSIISSNTNLNVISLTENGVLIDPGESTDIITPYPKNESLFSSEPKGSNSDAPIRMSFYQFFNGPSSSKPNPDATTSGKSSSVNDKDRFTIDFRKLGPGKSSSVNVDNRDTIDSNNLTPIKSPLVNDDARFTVDPKKLNSRKSKNPSLDSIKSMISKASFRKSHKTKQDRSQSVDVPTYRPPNSFYFGLKKLKKQVADKISLTSSNVGPEPQVPHDYVLVNTRPKTQVSQKRLSALETNSFELKQNSNKFYENLIKQSNTSYLYQEATDKLNSLENLMSNADRLSNRISGDAYYSPISDSNESLYYQKVRIDQATFSILKDEIATANGTNQDLTTKTEGKDDKGVYFNNQIYAMSSQSPYIHSQEVSQDLASTLETFKALSANSSQKSVSKYQEDPNYKLDRDLKNGTSSYIKSFEKAPFPNMSPNSDTVVFENINNSSDRKSTLISSLTISPTVESSFVTQYRTPPSPTEPSSSRKFLNFLTNKPKSHSFPKPFNPIKSTLDERMLSRKSRLSNKLTPDDLSSLTSSGSRLESVSNSSIPIFRNKSNPELVSDKCNDINSESVPQKELNKPLQNIDPGSDSESCSDDSISSNGFSLNYSDIGSDPLTSSSLTSKSKVTSFYKSSEAPAAKTETKSIESLEHLSVASFSDKLELDFLNNSFKLEDLINFHKRINVEEYNSSPSSAFYSASSRLDQKEESNYPYKNRLQKLSNDPGASISSYQYKDSIIKAKLGDYNFYKPDDSDQEASFTDLKTRKRISNDFSNSNSRQSASNAAILELEIKGDKKISDSSRFNIVKVSPDPEIRHIGSFISPDGIIPRDQRRRGLDRTPRNSQTDPLFTMLSNTIGDHPIVKDSQENSKSPKNYSSFEDDHQLEIYIDDSSIHHIEDSIHHQNSQNQEIRFNDNVDFHQKLDKISKSPPSSSSQPDTRLILELEKNKGLNITPGPAINPQFSMKNFIDKSTQTSLIFDFGLKQSDPISVSNVGMGSGYQKPDRPSSLFSLSKTLFRSRPDDRGRSEPRVRGHKKSSSLTIGLVSSFGNSAASLINKLTGNSRPNNVQLTPESGGRSQNRVSFNLKQPKRYSLFSVTRNSLFKDKIPVTTNSQAKMGKPILKKPVSPNGIQYQMNKDLPDVPADEILYHDANSRADWYPESLSRGRVAGRYAPSPTSGNLASERPLESNTKEPEVASDSGYIKGSQADRDFNLTRMAVLEAQLFRSSQYYAH</sequence>
<proteinExistence type="predicted"/>
<feature type="region of interest" description="Disordered" evidence="1">
    <location>
        <begin position="340"/>
        <end position="393"/>
    </location>
</feature>
<accession>A0A1R0H7C0</accession>
<feature type="compositionally biased region" description="Polar residues" evidence="1">
    <location>
        <begin position="150"/>
        <end position="175"/>
    </location>
</feature>
<feature type="region of interest" description="Disordered" evidence="1">
    <location>
        <begin position="150"/>
        <end position="206"/>
    </location>
</feature>
<feature type="region of interest" description="Disordered" evidence="1">
    <location>
        <begin position="1864"/>
        <end position="1887"/>
    </location>
</feature>
<feature type="compositionally biased region" description="Basic and acidic residues" evidence="1">
    <location>
        <begin position="1824"/>
        <end position="1836"/>
    </location>
</feature>
<feature type="region of interest" description="Disordered" evidence="1">
    <location>
        <begin position="1325"/>
        <end position="1405"/>
    </location>
</feature>
<feature type="compositionally biased region" description="Polar residues" evidence="1">
    <location>
        <begin position="704"/>
        <end position="713"/>
    </location>
</feature>
<dbReference type="Proteomes" id="UP000187455">
    <property type="component" value="Unassembled WGS sequence"/>
</dbReference>
<reference evidence="2 3" key="1">
    <citation type="journal article" date="2016" name="Mol. Biol. Evol.">
        <title>Genome-Wide Survey of Gut Fungi (Harpellales) Reveals the First Horizontally Transferred Ubiquitin Gene from a Mosquito Host.</title>
        <authorList>
            <person name="Wang Y."/>
            <person name="White M.M."/>
            <person name="Kvist S."/>
            <person name="Moncalvo J.M."/>
        </authorList>
    </citation>
    <scope>NUCLEOTIDE SEQUENCE [LARGE SCALE GENOMIC DNA]</scope>
    <source>
        <strain evidence="2 3">ALG-7-W6</strain>
    </source>
</reference>
<feature type="compositionally biased region" description="Polar residues" evidence="1">
    <location>
        <begin position="11"/>
        <end position="23"/>
    </location>
</feature>
<feature type="compositionally biased region" description="Polar residues" evidence="1">
    <location>
        <begin position="662"/>
        <end position="678"/>
    </location>
</feature>
<feature type="compositionally biased region" description="Basic and acidic residues" evidence="1">
    <location>
        <begin position="943"/>
        <end position="953"/>
    </location>
</feature>
<feature type="region of interest" description="Disordered" evidence="1">
    <location>
        <begin position="265"/>
        <end position="288"/>
    </location>
</feature>
<feature type="compositionally biased region" description="Low complexity" evidence="1">
    <location>
        <begin position="523"/>
        <end position="534"/>
    </location>
</feature>
<feature type="compositionally biased region" description="Low complexity" evidence="1">
    <location>
        <begin position="1338"/>
        <end position="1352"/>
    </location>
</feature>
<feature type="region of interest" description="Disordered" evidence="1">
    <location>
        <begin position="1"/>
        <end position="37"/>
    </location>
</feature>
<feature type="compositionally biased region" description="Basic and acidic residues" evidence="1">
    <location>
        <begin position="900"/>
        <end position="911"/>
    </location>
</feature>
<feature type="compositionally biased region" description="Basic and acidic residues" evidence="1">
    <location>
        <begin position="1990"/>
        <end position="2000"/>
    </location>
</feature>
<gene>
    <name evidence="2" type="ORF">AYI68_g839</name>
</gene>
<feature type="region of interest" description="Disordered" evidence="1">
    <location>
        <begin position="407"/>
        <end position="482"/>
    </location>
</feature>
<feature type="region of interest" description="Disordered" evidence="1">
    <location>
        <begin position="1273"/>
        <end position="1292"/>
    </location>
</feature>
<dbReference type="EMBL" id="LSSL01000279">
    <property type="protein sequence ID" value="OLY84988.1"/>
    <property type="molecule type" value="Genomic_DNA"/>
</dbReference>
<feature type="compositionally biased region" description="Low complexity" evidence="1">
    <location>
        <begin position="729"/>
        <end position="748"/>
    </location>
</feature>
<feature type="region of interest" description="Disordered" evidence="1">
    <location>
        <begin position="505"/>
        <end position="534"/>
    </location>
</feature>
<feature type="region of interest" description="Disordered" evidence="1">
    <location>
        <begin position="556"/>
        <end position="626"/>
    </location>
</feature>
<protein>
    <submittedName>
        <fullName evidence="2">Uncharacterized protein</fullName>
    </submittedName>
</protein>